<evidence type="ECO:0000256" key="13">
    <source>
        <dbReference type="ARBA" id="ARBA00022989"/>
    </source>
</evidence>
<keyword evidence="20" id="KW-1185">Reference proteome</keyword>
<dbReference type="GO" id="GO:0006915">
    <property type="term" value="P:apoptotic process"/>
    <property type="evidence" value="ECO:0007669"/>
    <property type="project" value="UniProtKB-KW"/>
</dbReference>
<evidence type="ECO:0000256" key="14">
    <source>
        <dbReference type="ARBA" id="ARBA00023128"/>
    </source>
</evidence>
<dbReference type="FunFam" id="2.40.10.120:FF:000004">
    <property type="entry name" value="Serine protease HTRA2, mitochondrial"/>
    <property type="match status" value="1"/>
</dbReference>
<evidence type="ECO:0000256" key="7">
    <source>
        <dbReference type="ARBA" id="ARBA00022670"/>
    </source>
</evidence>
<dbReference type="GO" id="GO:0005758">
    <property type="term" value="C:mitochondrial intermembrane space"/>
    <property type="evidence" value="ECO:0007669"/>
    <property type="project" value="UniProtKB-SubCell"/>
</dbReference>
<dbReference type="InterPro" id="IPR009003">
    <property type="entry name" value="Peptidase_S1_PA"/>
</dbReference>
<keyword evidence="7" id="KW-0645">Protease</keyword>
<dbReference type="SMART" id="SM00228">
    <property type="entry name" value="PDZ"/>
    <property type="match status" value="1"/>
</dbReference>
<dbReference type="Proteomes" id="UP000663877">
    <property type="component" value="Unassembled WGS sequence"/>
</dbReference>
<accession>A0A815PGK3</accession>
<keyword evidence="8" id="KW-0812">Transmembrane</keyword>
<dbReference type="PROSITE" id="PS50106">
    <property type="entry name" value="PDZ"/>
    <property type="match status" value="1"/>
</dbReference>
<evidence type="ECO:0000256" key="1">
    <source>
        <dbReference type="ARBA" id="ARBA00001760"/>
    </source>
</evidence>
<dbReference type="GO" id="GO:0043065">
    <property type="term" value="P:positive regulation of apoptotic process"/>
    <property type="evidence" value="ECO:0007669"/>
    <property type="project" value="UniProtKB-ARBA"/>
</dbReference>
<evidence type="ECO:0000256" key="9">
    <source>
        <dbReference type="ARBA" id="ARBA00022703"/>
    </source>
</evidence>
<dbReference type="Pfam" id="PF13365">
    <property type="entry name" value="Trypsin_2"/>
    <property type="match status" value="1"/>
</dbReference>
<evidence type="ECO:0000259" key="17">
    <source>
        <dbReference type="PROSITE" id="PS50106"/>
    </source>
</evidence>
<reference evidence="19" key="1">
    <citation type="submission" date="2021-02" db="EMBL/GenBank/DDBJ databases">
        <authorList>
            <person name="Nowell W R."/>
        </authorList>
    </citation>
    <scope>NUCLEOTIDE SEQUENCE</scope>
</reference>
<evidence type="ECO:0000256" key="12">
    <source>
        <dbReference type="ARBA" id="ARBA00022946"/>
    </source>
</evidence>
<evidence type="ECO:0000313" key="20">
    <source>
        <dbReference type="Proteomes" id="UP000663832"/>
    </source>
</evidence>
<dbReference type="InterPro" id="IPR001940">
    <property type="entry name" value="Peptidase_S1C"/>
</dbReference>
<keyword evidence="13" id="KW-1133">Transmembrane helix</keyword>
<keyword evidence="14" id="KW-0496">Mitochondrion</keyword>
<keyword evidence="16" id="KW-0865">Zymogen</keyword>
<protein>
    <recommendedName>
        <fullName evidence="6">Serine protease HTRA2, mitochondrial</fullName>
        <ecNumber evidence="5">3.4.21.108</ecNumber>
    </recommendedName>
</protein>
<dbReference type="PANTHER" id="PTHR22939">
    <property type="entry name" value="SERINE PROTEASE FAMILY S1C HTRA-RELATED"/>
    <property type="match status" value="1"/>
</dbReference>
<evidence type="ECO:0000256" key="6">
    <source>
        <dbReference type="ARBA" id="ARBA00016929"/>
    </source>
</evidence>
<dbReference type="Proteomes" id="UP000663832">
    <property type="component" value="Unassembled WGS sequence"/>
</dbReference>
<dbReference type="AlphaFoldDB" id="A0A815PGK3"/>
<comment type="caution">
    <text evidence="19">The sequence shown here is derived from an EMBL/GenBank/DDBJ whole genome shotgun (WGS) entry which is preliminary data.</text>
</comment>
<keyword evidence="10" id="KW-0378">Hydrolase</keyword>
<evidence type="ECO:0000313" key="19">
    <source>
        <dbReference type="EMBL" id="CAF1449023.1"/>
    </source>
</evidence>
<evidence type="ECO:0000313" key="18">
    <source>
        <dbReference type="EMBL" id="CAF1067302.1"/>
    </source>
</evidence>
<evidence type="ECO:0000256" key="11">
    <source>
        <dbReference type="ARBA" id="ARBA00022825"/>
    </source>
</evidence>
<evidence type="ECO:0000256" key="15">
    <source>
        <dbReference type="ARBA" id="ARBA00023136"/>
    </source>
</evidence>
<comment type="similarity">
    <text evidence="4">Belongs to the peptidase S1C family.</text>
</comment>
<comment type="subcellular location">
    <subcellularLocation>
        <location evidence="3">Mitochondrion intermembrane space</location>
    </subcellularLocation>
    <subcellularLocation>
        <location evidence="2">Mitochondrion membrane</location>
        <topology evidence="2">Single-pass membrane protein</topology>
    </subcellularLocation>
</comment>
<organism evidence="19 20">
    <name type="scientific">Adineta steineri</name>
    <dbReference type="NCBI Taxonomy" id="433720"/>
    <lineage>
        <taxon>Eukaryota</taxon>
        <taxon>Metazoa</taxon>
        <taxon>Spiralia</taxon>
        <taxon>Gnathifera</taxon>
        <taxon>Rotifera</taxon>
        <taxon>Eurotatoria</taxon>
        <taxon>Bdelloidea</taxon>
        <taxon>Adinetida</taxon>
        <taxon>Adinetidae</taxon>
        <taxon>Adineta</taxon>
    </lineage>
</organism>
<evidence type="ECO:0000256" key="3">
    <source>
        <dbReference type="ARBA" id="ARBA00004569"/>
    </source>
</evidence>
<evidence type="ECO:0000256" key="5">
    <source>
        <dbReference type="ARBA" id="ARBA00013033"/>
    </source>
</evidence>
<dbReference type="PRINTS" id="PR00834">
    <property type="entry name" value="PROTEASES2C"/>
</dbReference>
<keyword evidence="15" id="KW-0472">Membrane</keyword>
<evidence type="ECO:0000256" key="8">
    <source>
        <dbReference type="ARBA" id="ARBA00022692"/>
    </source>
</evidence>
<keyword evidence="11" id="KW-0720">Serine protease</keyword>
<dbReference type="EMBL" id="CAJNOI010000105">
    <property type="protein sequence ID" value="CAF1067302.1"/>
    <property type="molecule type" value="Genomic_DNA"/>
</dbReference>
<evidence type="ECO:0000256" key="4">
    <source>
        <dbReference type="ARBA" id="ARBA00010541"/>
    </source>
</evidence>
<dbReference type="InterPro" id="IPR036034">
    <property type="entry name" value="PDZ_sf"/>
</dbReference>
<feature type="domain" description="PDZ" evidence="17">
    <location>
        <begin position="313"/>
        <end position="384"/>
    </location>
</feature>
<comment type="catalytic activity">
    <reaction evidence="1">
        <text>Cleavage of non-polar aliphatic amino-acids at the P1 position, with a preference for Val, Ile and Met. At the P2 and P3 positions, Arg is selected most strongly with a secondary preference for other hydrophilic residues.</text>
        <dbReference type="EC" id="3.4.21.108"/>
    </reaction>
</comment>
<gene>
    <name evidence="18" type="ORF">BJG266_LOCUS19506</name>
    <name evidence="19" type="ORF">QVE165_LOCUS40160</name>
</gene>
<dbReference type="Pfam" id="PF17820">
    <property type="entry name" value="PDZ_6"/>
    <property type="match status" value="1"/>
</dbReference>
<dbReference type="Gene3D" id="2.40.10.120">
    <property type="match status" value="1"/>
</dbReference>
<dbReference type="EMBL" id="CAJNOM010000457">
    <property type="protein sequence ID" value="CAF1449023.1"/>
    <property type="molecule type" value="Genomic_DNA"/>
</dbReference>
<dbReference type="InterPro" id="IPR041489">
    <property type="entry name" value="PDZ_6"/>
</dbReference>
<evidence type="ECO:0000256" key="10">
    <source>
        <dbReference type="ARBA" id="ARBA00022801"/>
    </source>
</evidence>
<evidence type="ECO:0000256" key="2">
    <source>
        <dbReference type="ARBA" id="ARBA00004304"/>
    </source>
</evidence>
<dbReference type="GO" id="GO:0007005">
    <property type="term" value="P:mitochondrion organization"/>
    <property type="evidence" value="ECO:0007669"/>
    <property type="project" value="UniProtKB-ARBA"/>
</dbReference>
<dbReference type="SUPFAM" id="SSF50494">
    <property type="entry name" value="Trypsin-like serine proteases"/>
    <property type="match status" value="1"/>
</dbReference>
<dbReference type="Gene3D" id="2.30.42.10">
    <property type="match status" value="1"/>
</dbReference>
<name>A0A815PGK3_9BILA</name>
<keyword evidence="12" id="KW-0809">Transit peptide</keyword>
<sequence>MKTTISRFARIILTGRRYSSFYTPLLSGRNDQQYSNKVNSSIPFALLFATSSLSFYEIYKHYRLYALSTDESIPSTPKGPLIVDTQKPLVEKVPYSKQYNFIADVVEHVAPAVVHIEVDLEISPFYGNFSGSYGTTNGSGFIISETGLILTNAHVVRNKKNVKIKLADGQRFTGTVQDVDMVADLAVVQIDSNQHKLPYLTLGDSEKIRAGEHCIAVGSPLALSNTVTAGIVSNIGRTSSELGLSGRNINYIQTDCMITGGNSGGPLVNLDGQVIGINSMKAMTGISFSLPINYAKLFLADIEKKKLKQSLSTTTTNRPQRRYLGIKMFSLTPQIVEEMRFRMPMMLSINKGVYVANVIPKSTAQRAGLQSGDIIIQVNGQDIETSADLIKYVQENDTLNLKIIRNNGIVFNILVTPESIE</sequence>
<dbReference type="SUPFAM" id="SSF50156">
    <property type="entry name" value="PDZ domain-like"/>
    <property type="match status" value="1"/>
</dbReference>
<dbReference type="PANTHER" id="PTHR22939:SF129">
    <property type="entry name" value="SERINE PROTEASE HTRA2, MITOCHONDRIAL"/>
    <property type="match status" value="1"/>
</dbReference>
<evidence type="ECO:0000256" key="16">
    <source>
        <dbReference type="ARBA" id="ARBA00023145"/>
    </source>
</evidence>
<keyword evidence="9" id="KW-0053">Apoptosis</keyword>
<proteinExistence type="inferred from homology"/>
<dbReference type="EC" id="3.4.21.108" evidence="5"/>
<dbReference type="GO" id="GO:0006508">
    <property type="term" value="P:proteolysis"/>
    <property type="evidence" value="ECO:0007669"/>
    <property type="project" value="UniProtKB-KW"/>
</dbReference>
<dbReference type="InterPro" id="IPR001478">
    <property type="entry name" value="PDZ"/>
</dbReference>
<dbReference type="GO" id="GO:0004252">
    <property type="term" value="F:serine-type endopeptidase activity"/>
    <property type="evidence" value="ECO:0007669"/>
    <property type="project" value="InterPro"/>
</dbReference>
<dbReference type="OrthoDB" id="4217619at2759"/>
<dbReference type="GO" id="GO:0031966">
    <property type="term" value="C:mitochondrial membrane"/>
    <property type="evidence" value="ECO:0007669"/>
    <property type="project" value="UniProtKB-SubCell"/>
</dbReference>